<organism evidence="2 3">
    <name type="scientific">Thalassomonas viridans</name>
    <dbReference type="NCBI Taxonomy" id="137584"/>
    <lineage>
        <taxon>Bacteria</taxon>
        <taxon>Pseudomonadati</taxon>
        <taxon>Pseudomonadota</taxon>
        <taxon>Gammaproteobacteria</taxon>
        <taxon>Alteromonadales</taxon>
        <taxon>Colwelliaceae</taxon>
        <taxon>Thalassomonas</taxon>
    </lineage>
</organism>
<dbReference type="SUPFAM" id="SSF55826">
    <property type="entry name" value="YbaK/ProRS associated domain"/>
    <property type="match status" value="1"/>
</dbReference>
<dbReference type="KEGG" id="tvd:SG34_029920"/>
<evidence type="ECO:0000313" key="2">
    <source>
        <dbReference type="EMBL" id="WDE09000.1"/>
    </source>
</evidence>
<dbReference type="Gene3D" id="3.90.960.10">
    <property type="entry name" value="YbaK/aminoacyl-tRNA synthetase-associated domain"/>
    <property type="match status" value="1"/>
</dbReference>
<dbReference type="Proteomes" id="UP000032352">
    <property type="component" value="Chromosome pTvir"/>
</dbReference>
<dbReference type="AlphaFoldDB" id="A0AAF0CE43"/>
<protein>
    <submittedName>
        <fullName evidence="2">YbaK/EbsC family protein</fullName>
    </submittedName>
</protein>
<evidence type="ECO:0000259" key="1">
    <source>
        <dbReference type="Pfam" id="PF04073"/>
    </source>
</evidence>
<dbReference type="CDD" id="cd04332">
    <property type="entry name" value="YbaK_like"/>
    <property type="match status" value="1"/>
</dbReference>
<dbReference type="Pfam" id="PF04073">
    <property type="entry name" value="tRNA_edit"/>
    <property type="match status" value="1"/>
</dbReference>
<feature type="domain" description="YbaK/aminoacyl-tRNA synthetase-associated" evidence="1">
    <location>
        <begin position="24"/>
        <end position="142"/>
    </location>
</feature>
<dbReference type="InterPro" id="IPR036754">
    <property type="entry name" value="YbaK/aa-tRNA-synt-asso_dom_sf"/>
</dbReference>
<dbReference type="EMBL" id="CP059734">
    <property type="protein sequence ID" value="WDE09000.1"/>
    <property type="molecule type" value="Genomic_DNA"/>
</dbReference>
<reference evidence="2 3" key="2">
    <citation type="journal article" date="2022" name="Mar. Drugs">
        <title>Bioassay-Guided Fractionation Leads to the Detection of Cholic Acid Generated by the Rare Thalassomonas sp.</title>
        <authorList>
            <person name="Pheiffer F."/>
            <person name="Schneider Y.K."/>
            <person name="Hansen E.H."/>
            <person name="Andersen J.H."/>
            <person name="Isaksson J."/>
            <person name="Busche T."/>
            <person name="R C."/>
            <person name="Kalinowski J."/>
            <person name="Zyl L.V."/>
            <person name="Trindade M."/>
        </authorList>
    </citation>
    <scope>NUCLEOTIDE SEQUENCE [LARGE SCALE GENOMIC DNA]</scope>
    <source>
        <strain evidence="2 3">XOM25</strain>
    </source>
</reference>
<evidence type="ECO:0000313" key="3">
    <source>
        <dbReference type="Proteomes" id="UP000032352"/>
    </source>
</evidence>
<reference evidence="2 3" key="1">
    <citation type="journal article" date="2015" name="Genome Announc.">
        <title>Draft Genome Sequences of Marine Isolates of Thalassomonas viridans and Thalassomonas actiniarum.</title>
        <authorList>
            <person name="Olonade I."/>
            <person name="van Zyl L.J."/>
            <person name="Trindade M."/>
        </authorList>
    </citation>
    <scope>NUCLEOTIDE SEQUENCE [LARGE SCALE GENOMIC DNA]</scope>
    <source>
        <strain evidence="2 3">XOM25</strain>
    </source>
</reference>
<sequence length="173" mass="19487">MAIAITLKEYLDKNNTHYDFIKHRTTVTALDSSRAAHLPASKVSKAVILESDNGEYLMASLPANSRLSLNEVYNLTGHHYRLVSEEKLLDLFPDCAVGAIPAMGNPYRMKMLVDDSLLEAEDVYIECGDHKNLLKLEHHDYAHLVAKMNHGNIRGANLGAPRIWERTGRDWSM</sequence>
<dbReference type="RefSeq" id="WP_044838514.1">
    <property type="nucleotide sequence ID" value="NZ_CP059734.1"/>
</dbReference>
<name>A0AAF0CE43_9GAMM</name>
<dbReference type="InterPro" id="IPR007214">
    <property type="entry name" value="YbaK/aa-tRNA-synth-assoc-dom"/>
</dbReference>
<gene>
    <name evidence="2" type="ORF">SG34_029920</name>
</gene>
<proteinExistence type="predicted"/>
<accession>A0AAF0CE43</accession>
<dbReference type="GO" id="GO:0002161">
    <property type="term" value="F:aminoacyl-tRNA deacylase activity"/>
    <property type="evidence" value="ECO:0007669"/>
    <property type="project" value="InterPro"/>
</dbReference>
<keyword evidence="3" id="KW-1185">Reference proteome</keyword>